<dbReference type="InterPro" id="IPR036770">
    <property type="entry name" value="Ankyrin_rpt-contain_sf"/>
</dbReference>
<organism evidence="2 3">
    <name type="scientific">Acropora cervicornis</name>
    <name type="common">Staghorn coral</name>
    <dbReference type="NCBI Taxonomy" id="6130"/>
    <lineage>
        <taxon>Eukaryota</taxon>
        <taxon>Metazoa</taxon>
        <taxon>Cnidaria</taxon>
        <taxon>Anthozoa</taxon>
        <taxon>Hexacorallia</taxon>
        <taxon>Scleractinia</taxon>
        <taxon>Astrocoeniina</taxon>
        <taxon>Acroporidae</taxon>
        <taxon>Acropora</taxon>
    </lineage>
</organism>
<accession>A0AAD9VB42</accession>
<proteinExistence type="predicted"/>
<dbReference type="PROSITE" id="PS50088">
    <property type="entry name" value="ANK_REPEAT"/>
    <property type="match status" value="2"/>
</dbReference>
<dbReference type="PANTHER" id="PTHR24116">
    <property type="entry name" value="KINASE D-INTERACTING SUBSTRATE OF 220 KDA"/>
    <property type="match status" value="1"/>
</dbReference>
<evidence type="ECO:0000313" key="2">
    <source>
        <dbReference type="EMBL" id="KAK2567916.1"/>
    </source>
</evidence>
<keyword evidence="1" id="KW-0040">ANK repeat</keyword>
<dbReference type="PANTHER" id="PTHR24116:SF0">
    <property type="entry name" value="KINASE D-INTERACTING SUBSTRATE OF 220 KDA"/>
    <property type="match status" value="1"/>
</dbReference>
<dbReference type="GO" id="GO:0030165">
    <property type="term" value="F:PDZ domain binding"/>
    <property type="evidence" value="ECO:0007669"/>
    <property type="project" value="TreeGrafter"/>
</dbReference>
<dbReference type="Proteomes" id="UP001249851">
    <property type="component" value="Unassembled WGS sequence"/>
</dbReference>
<dbReference type="InterPro" id="IPR052771">
    <property type="entry name" value="Neurotrophin_sig_adaptor"/>
</dbReference>
<evidence type="ECO:0000313" key="3">
    <source>
        <dbReference type="Proteomes" id="UP001249851"/>
    </source>
</evidence>
<dbReference type="Gene3D" id="1.25.40.20">
    <property type="entry name" value="Ankyrin repeat-containing domain"/>
    <property type="match status" value="1"/>
</dbReference>
<dbReference type="GO" id="GO:0019887">
    <property type="term" value="F:protein kinase regulator activity"/>
    <property type="evidence" value="ECO:0007669"/>
    <property type="project" value="TreeGrafter"/>
</dbReference>
<gene>
    <name evidence="2" type="ORF">P5673_007807</name>
</gene>
<comment type="caution">
    <text evidence="2">The sequence shown here is derived from an EMBL/GenBank/DDBJ whole genome shotgun (WGS) entry which is preliminary data.</text>
</comment>
<keyword evidence="3" id="KW-1185">Reference proteome</keyword>
<dbReference type="EMBL" id="JARQWQ010000013">
    <property type="protein sequence ID" value="KAK2567916.1"/>
    <property type="molecule type" value="Genomic_DNA"/>
</dbReference>
<dbReference type="InterPro" id="IPR002110">
    <property type="entry name" value="Ankyrin_rpt"/>
</dbReference>
<reference evidence="2" key="2">
    <citation type="journal article" date="2023" name="Science">
        <title>Genomic signatures of disease resistance in endangered staghorn corals.</title>
        <authorList>
            <person name="Vollmer S.V."/>
            <person name="Selwyn J.D."/>
            <person name="Despard B.A."/>
            <person name="Roesel C.L."/>
        </authorList>
    </citation>
    <scope>NUCLEOTIDE SEQUENCE</scope>
    <source>
        <strain evidence="2">K2</strain>
    </source>
</reference>
<dbReference type="GO" id="GO:0016301">
    <property type="term" value="F:kinase activity"/>
    <property type="evidence" value="ECO:0007669"/>
    <property type="project" value="UniProtKB-KW"/>
</dbReference>
<dbReference type="PROSITE" id="PS50297">
    <property type="entry name" value="ANK_REP_REGION"/>
    <property type="match status" value="2"/>
</dbReference>
<reference evidence="2" key="1">
    <citation type="journal article" date="2023" name="G3 (Bethesda)">
        <title>Whole genome assembly and annotation of the endangered Caribbean coral Acropora cervicornis.</title>
        <authorList>
            <person name="Selwyn J.D."/>
            <person name="Vollmer S.V."/>
        </authorList>
    </citation>
    <scope>NUCLEOTIDE SEQUENCE</scope>
    <source>
        <strain evidence="2">K2</strain>
    </source>
</reference>
<dbReference type="AlphaFoldDB" id="A0AAD9VB42"/>
<name>A0AAD9VB42_ACRCE</name>
<dbReference type="Pfam" id="PF12796">
    <property type="entry name" value="Ank_2"/>
    <property type="match status" value="1"/>
</dbReference>
<sequence>MTVNDGGFLNAVRDGSCTHVLNLLENGGIDLEQRDQNGQTSLIIAAEKGNLEIVHELIKRNVQLNVQDEDGWTALIAACKEGHHEIAKELLEGGAKVQLPDLVNGE</sequence>
<keyword evidence="2" id="KW-0418">Kinase</keyword>
<dbReference type="SUPFAM" id="SSF48403">
    <property type="entry name" value="Ankyrin repeat"/>
    <property type="match status" value="1"/>
</dbReference>
<feature type="repeat" description="ANK" evidence="1">
    <location>
        <begin position="70"/>
        <end position="102"/>
    </location>
</feature>
<protein>
    <submittedName>
        <fullName evidence="2">Kinase D-interacting substrate of 220 kDa B</fullName>
    </submittedName>
</protein>
<feature type="repeat" description="ANK" evidence="1">
    <location>
        <begin position="37"/>
        <end position="69"/>
    </location>
</feature>
<dbReference type="SMART" id="SM00248">
    <property type="entry name" value="ANK"/>
    <property type="match status" value="2"/>
</dbReference>
<keyword evidence="2" id="KW-0808">Transferase</keyword>
<evidence type="ECO:0000256" key="1">
    <source>
        <dbReference type="PROSITE-ProRule" id="PRU00023"/>
    </source>
</evidence>